<organism evidence="3 4">
    <name type="scientific">Yanshouia hominis</name>
    <dbReference type="NCBI Taxonomy" id="2763673"/>
    <lineage>
        <taxon>Bacteria</taxon>
        <taxon>Bacillati</taxon>
        <taxon>Bacillota</taxon>
        <taxon>Clostridia</taxon>
        <taxon>Eubacteriales</taxon>
        <taxon>Oscillospiraceae</taxon>
        <taxon>Yanshouia</taxon>
    </lineage>
</organism>
<name>A0ABR7NFM9_9FIRM</name>
<gene>
    <name evidence="3" type="ORF">H8717_01955</name>
</gene>
<sequence>MYHDQYLFSDEIYTLVGENIRTIRQSMGIKQTALSIQADIDQKQLSLIENGKARPRLSVYLRIANALQVSMNQLLAGANTLRQEQVRRWDPETVEQAKDILLQLLALFNTK</sequence>
<evidence type="ECO:0000259" key="2">
    <source>
        <dbReference type="PROSITE" id="PS50943"/>
    </source>
</evidence>
<accession>A0ABR7NFM9</accession>
<dbReference type="InterPro" id="IPR001387">
    <property type="entry name" value="Cro/C1-type_HTH"/>
</dbReference>
<dbReference type="Proteomes" id="UP000658131">
    <property type="component" value="Unassembled WGS sequence"/>
</dbReference>
<keyword evidence="4" id="KW-1185">Reference proteome</keyword>
<dbReference type="PANTHER" id="PTHR46797:SF1">
    <property type="entry name" value="METHYLPHOSPHONATE SYNTHASE"/>
    <property type="match status" value="1"/>
</dbReference>
<proteinExistence type="predicted"/>
<dbReference type="Gene3D" id="1.10.260.40">
    <property type="entry name" value="lambda repressor-like DNA-binding domains"/>
    <property type="match status" value="1"/>
</dbReference>
<dbReference type="CDD" id="cd00093">
    <property type="entry name" value="HTH_XRE"/>
    <property type="match status" value="1"/>
</dbReference>
<dbReference type="PANTHER" id="PTHR46797">
    <property type="entry name" value="HTH-TYPE TRANSCRIPTIONAL REGULATOR"/>
    <property type="match status" value="1"/>
</dbReference>
<dbReference type="PROSITE" id="PS50943">
    <property type="entry name" value="HTH_CROC1"/>
    <property type="match status" value="1"/>
</dbReference>
<evidence type="ECO:0000313" key="4">
    <source>
        <dbReference type="Proteomes" id="UP000658131"/>
    </source>
</evidence>
<feature type="domain" description="HTH cro/C1-type" evidence="2">
    <location>
        <begin position="20"/>
        <end position="74"/>
    </location>
</feature>
<keyword evidence="1" id="KW-0238">DNA-binding</keyword>
<dbReference type="EMBL" id="JACRTB010000003">
    <property type="protein sequence ID" value="MBC8575175.1"/>
    <property type="molecule type" value="Genomic_DNA"/>
</dbReference>
<reference evidence="3 4" key="1">
    <citation type="submission" date="2020-08" db="EMBL/GenBank/DDBJ databases">
        <title>Genome public.</title>
        <authorList>
            <person name="Liu C."/>
            <person name="Sun Q."/>
        </authorList>
    </citation>
    <scope>NUCLEOTIDE SEQUENCE [LARGE SCALE GENOMIC DNA]</scope>
    <source>
        <strain evidence="3 4">BX1</strain>
    </source>
</reference>
<comment type="caution">
    <text evidence="3">The sequence shown here is derived from an EMBL/GenBank/DDBJ whole genome shotgun (WGS) entry which is preliminary data.</text>
</comment>
<dbReference type="SMART" id="SM00530">
    <property type="entry name" value="HTH_XRE"/>
    <property type="match status" value="1"/>
</dbReference>
<dbReference type="InterPro" id="IPR050807">
    <property type="entry name" value="TransReg_Diox_bact_type"/>
</dbReference>
<protein>
    <submittedName>
        <fullName evidence="3">Helix-turn-helix transcriptional regulator</fullName>
    </submittedName>
</protein>
<evidence type="ECO:0000256" key="1">
    <source>
        <dbReference type="ARBA" id="ARBA00023125"/>
    </source>
</evidence>
<dbReference type="InterPro" id="IPR010982">
    <property type="entry name" value="Lambda_DNA-bd_dom_sf"/>
</dbReference>
<dbReference type="Pfam" id="PF01381">
    <property type="entry name" value="HTH_3"/>
    <property type="match status" value="1"/>
</dbReference>
<dbReference type="SUPFAM" id="SSF47413">
    <property type="entry name" value="lambda repressor-like DNA-binding domains"/>
    <property type="match status" value="1"/>
</dbReference>
<evidence type="ECO:0000313" key="3">
    <source>
        <dbReference type="EMBL" id="MBC8575175.1"/>
    </source>
</evidence>
<dbReference type="RefSeq" id="WP_262398832.1">
    <property type="nucleotide sequence ID" value="NZ_JACRTB010000003.1"/>
</dbReference>